<dbReference type="InterPro" id="IPR027417">
    <property type="entry name" value="P-loop_NTPase"/>
</dbReference>
<keyword evidence="3 5" id="KW-0067">ATP-binding</keyword>
<keyword evidence="6" id="KW-1185">Reference proteome</keyword>
<keyword evidence="2" id="KW-0547">Nucleotide-binding</keyword>
<dbReference type="InterPro" id="IPR003959">
    <property type="entry name" value="ATPase_AAA_core"/>
</dbReference>
<dbReference type="Proteomes" id="UP000812961">
    <property type="component" value="Unassembled WGS sequence"/>
</dbReference>
<organism evidence="5 6">
    <name type="scientific">Chitinophaga rhizophila</name>
    <dbReference type="NCBI Taxonomy" id="2866212"/>
    <lineage>
        <taxon>Bacteria</taxon>
        <taxon>Pseudomonadati</taxon>
        <taxon>Bacteroidota</taxon>
        <taxon>Chitinophagia</taxon>
        <taxon>Chitinophagales</taxon>
        <taxon>Chitinophagaceae</taxon>
        <taxon>Chitinophaga</taxon>
    </lineage>
</organism>
<name>A0ABS7GK48_9BACT</name>
<dbReference type="Gene3D" id="1.10.8.60">
    <property type="match status" value="1"/>
</dbReference>
<dbReference type="EMBL" id="JAICCF010000004">
    <property type="protein sequence ID" value="MBW8686818.1"/>
    <property type="molecule type" value="Genomic_DNA"/>
</dbReference>
<dbReference type="InterPro" id="IPR050221">
    <property type="entry name" value="26S_Proteasome_ATPase"/>
</dbReference>
<dbReference type="CDD" id="cd19481">
    <property type="entry name" value="RecA-like_protease"/>
    <property type="match status" value="1"/>
</dbReference>
<dbReference type="Gene3D" id="3.40.50.300">
    <property type="entry name" value="P-loop containing nucleotide triphosphate hydrolases"/>
    <property type="match status" value="1"/>
</dbReference>
<gene>
    <name evidence="5" type="ORF">K1Y79_20960</name>
</gene>
<dbReference type="InterPro" id="IPR003593">
    <property type="entry name" value="AAA+_ATPase"/>
</dbReference>
<dbReference type="RefSeq" id="WP_220252150.1">
    <property type="nucleotide sequence ID" value="NZ_JAICCF010000004.1"/>
</dbReference>
<reference evidence="5 6" key="1">
    <citation type="submission" date="2021-08" db="EMBL/GenBank/DDBJ databases">
        <title>The genome sequence of Chitinophaga sp. B61.</title>
        <authorList>
            <person name="Zhang X."/>
        </authorList>
    </citation>
    <scope>NUCLEOTIDE SEQUENCE [LARGE SCALE GENOMIC DNA]</scope>
    <source>
        <strain evidence="5 6">B61</strain>
    </source>
</reference>
<dbReference type="GO" id="GO:0005524">
    <property type="term" value="F:ATP binding"/>
    <property type="evidence" value="ECO:0007669"/>
    <property type="project" value="UniProtKB-KW"/>
</dbReference>
<evidence type="ECO:0000313" key="5">
    <source>
        <dbReference type="EMBL" id="MBW8686818.1"/>
    </source>
</evidence>
<evidence type="ECO:0000256" key="1">
    <source>
        <dbReference type="ARBA" id="ARBA00006914"/>
    </source>
</evidence>
<dbReference type="Pfam" id="PF00004">
    <property type="entry name" value="AAA"/>
    <property type="match status" value="1"/>
</dbReference>
<feature type="domain" description="AAA+ ATPase" evidence="4">
    <location>
        <begin position="239"/>
        <end position="371"/>
    </location>
</feature>
<evidence type="ECO:0000256" key="3">
    <source>
        <dbReference type="ARBA" id="ARBA00022840"/>
    </source>
</evidence>
<accession>A0ABS7GK48</accession>
<comment type="caution">
    <text evidence="5">The sequence shown here is derived from an EMBL/GenBank/DDBJ whole genome shotgun (WGS) entry which is preliminary data.</text>
</comment>
<evidence type="ECO:0000313" key="6">
    <source>
        <dbReference type="Proteomes" id="UP000812961"/>
    </source>
</evidence>
<dbReference type="SMART" id="SM00382">
    <property type="entry name" value="AAA"/>
    <property type="match status" value="1"/>
</dbReference>
<comment type="similarity">
    <text evidence="1">Belongs to the AAA ATPase family.</text>
</comment>
<protein>
    <submittedName>
        <fullName evidence="5">ATP-binding protein</fullName>
    </submittedName>
</protein>
<dbReference type="SUPFAM" id="SSF52540">
    <property type="entry name" value="P-loop containing nucleoside triphosphate hydrolases"/>
    <property type="match status" value="1"/>
</dbReference>
<proteinExistence type="inferred from homology"/>
<dbReference type="PANTHER" id="PTHR23073">
    <property type="entry name" value="26S PROTEASOME REGULATORY SUBUNIT"/>
    <property type="match status" value="1"/>
</dbReference>
<evidence type="ECO:0000256" key="2">
    <source>
        <dbReference type="ARBA" id="ARBA00022741"/>
    </source>
</evidence>
<evidence type="ECO:0000259" key="4">
    <source>
        <dbReference type="SMART" id="SM00382"/>
    </source>
</evidence>
<sequence length="450" mass="51198">MDNNLMVANAAVLHEELLWFSRILQLRMQQYFETAHVQVLEEPAPPVMDGNAVYSQIIRHYRMTTSERLVLLLALCPHLQPQLLDIFFVKNSTYDRGFTEFGGIKGNQHGGFLPTGETAAFLVAANNLLQRLELLQLFSPHHFFIRDNILKLVSPHTDEPMLSGALQITPEYLSYFTQGIAYQPHYSTQFPAKQIRTGLGWGDLVLDPHTMTEVEEIRTWIEHGTALLKDWKMENRIKPGYRALFYGPPGTGKSFTACLLGKTFQMDVYRIDLSMIVSKYIGETEKNLAGVFDQAANKHWILFFDEADALFGKRSATNSSNDRYANQEVAYLLQRIEDFPGLVILATNLKANIDEAFGRRFQSMIYFPVPAPAQRERIWQQSFPKHVALDADVNLSEIARKYELAGGAIINVVQYSCLSALKRNSETILLKDIQTGIRKEFNKEGKTLNL</sequence>